<dbReference type="OrthoDB" id="10421728at2759"/>
<protein>
    <submittedName>
        <fullName evidence="2">Uncharacterized protein</fullName>
    </submittedName>
</protein>
<sequence length="370" mass="40115">MAPMSAEDAKAEQLRLAKELQRDFQKSGTFKANSSGQGRPSSQSSRPSQPARRPPPQAQRPTQTTRQQGYNQPASHSRKPTPSKYSSYSSSFPISQTTCSNPDIQAGKAASSSKPVHTSDTRKRKMNTQPEDFFADRPNTGQERGRPVQYYQGQDRATAPATNFTSTTPTMAMNSSAQMHPALSSTVNATRLTASNVASGFSLIDTPTPEQQLMQTSQHQPLQPTIVQGVGMGQATAAPTNTSSTLPVQAGIPTGPIVWLYQDNNEQPQPLPRDDTMMMDTDMPDVSTAGALSERPYNQKSTCTCTRTSAPRGGPRGLGASRWAAGGLKVDDKCPEHGNQTASFWANDNTNSSTTQDSENLPKPRVWYYQ</sequence>
<feature type="compositionally biased region" description="Low complexity" evidence="1">
    <location>
        <begin position="59"/>
        <end position="69"/>
    </location>
</feature>
<feature type="compositionally biased region" description="Polar residues" evidence="1">
    <location>
        <begin position="296"/>
        <end position="309"/>
    </location>
</feature>
<feature type="compositionally biased region" description="Polar residues" evidence="1">
    <location>
        <begin position="92"/>
        <end position="103"/>
    </location>
</feature>
<dbReference type="InParanoid" id="A0A1J7J3E2"/>
<feature type="compositionally biased region" description="Basic and acidic residues" evidence="1">
    <location>
        <begin position="7"/>
        <end position="25"/>
    </location>
</feature>
<evidence type="ECO:0000256" key="1">
    <source>
        <dbReference type="SAM" id="MobiDB-lite"/>
    </source>
</evidence>
<proteinExistence type="predicted"/>
<feature type="region of interest" description="Disordered" evidence="1">
    <location>
        <begin position="295"/>
        <end position="370"/>
    </location>
</feature>
<gene>
    <name evidence="2" type="ORF">CONLIGDRAFT_204029</name>
</gene>
<name>A0A1J7J3E2_9PEZI</name>
<feature type="compositionally biased region" description="Low complexity" evidence="1">
    <location>
        <begin position="82"/>
        <end position="91"/>
    </location>
</feature>
<accession>A0A1J7J3E2</accession>
<feature type="region of interest" description="Disordered" evidence="1">
    <location>
        <begin position="1"/>
        <end position="146"/>
    </location>
</feature>
<reference evidence="2 3" key="1">
    <citation type="submission" date="2016-10" db="EMBL/GenBank/DDBJ databases">
        <title>Draft genome sequence of Coniochaeta ligniaria NRRL30616, a lignocellulolytic fungus for bioabatement of inhibitors in plant biomass hydrolysates.</title>
        <authorList>
            <consortium name="DOE Joint Genome Institute"/>
            <person name="Jimenez D.J."/>
            <person name="Hector R.E."/>
            <person name="Riley R."/>
            <person name="Sun H."/>
            <person name="Grigoriev I.V."/>
            <person name="Van Elsas J.D."/>
            <person name="Nichols N.N."/>
        </authorList>
    </citation>
    <scope>NUCLEOTIDE SEQUENCE [LARGE SCALE GENOMIC DNA]</scope>
    <source>
        <strain evidence="2 3">NRRL 30616</strain>
    </source>
</reference>
<dbReference type="AlphaFoldDB" id="A0A1J7J3E2"/>
<dbReference type="Proteomes" id="UP000182658">
    <property type="component" value="Unassembled WGS sequence"/>
</dbReference>
<evidence type="ECO:0000313" key="2">
    <source>
        <dbReference type="EMBL" id="OIW33981.1"/>
    </source>
</evidence>
<keyword evidence="3" id="KW-1185">Reference proteome</keyword>
<feature type="compositionally biased region" description="Low complexity" evidence="1">
    <location>
        <begin position="34"/>
        <end position="51"/>
    </location>
</feature>
<dbReference type="EMBL" id="KV875094">
    <property type="protein sequence ID" value="OIW33981.1"/>
    <property type="molecule type" value="Genomic_DNA"/>
</dbReference>
<evidence type="ECO:0000313" key="3">
    <source>
        <dbReference type="Proteomes" id="UP000182658"/>
    </source>
</evidence>
<organism evidence="2 3">
    <name type="scientific">Coniochaeta ligniaria NRRL 30616</name>
    <dbReference type="NCBI Taxonomy" id="1408157"/>
    <lineage>
        <taxon>Eukaryota</taxon>
        <taxon>Fungi</taxon>
        <taxon>Dikarya</taxon>
        <taxon>Ascomycota</taxon>
        <taxon>Pezizomycotina</taxon>
        <taxon>Sordariomycetes</taxon>
        <taxon>Sordariomycetidae</taxon>
        <taxon>Coniochaetales</taxon>
        <taxon>Coniochaetaceae</taxon>
        <taxon>Coniochaeta</taxon>
    </lineage>
</organism>
<feature type="compositionally biased region" description="Polar residues" evidence="1">
    <location>
        <begin position="338"/>
        <end position="359"/>
    </location>
</feature>